<evidence type="ECO:0000313" key="5">
    <source>
        <dbReference type="Proteomes" id="UP000256919"/>
    </source>
</evidence>
<sequence>MGRRKKELILFILLTFNGLIYSQTIISGFIKEKNGNSIPSASIILKDSLSSSTIEYTFLDQNGNYKLTTNQYGHFKLSFSSLGYKTKIISITILKNQSHLNLDIVLEEQPIDLKEVIIRAEKPISILKDTILFKTRFFTNGTEQTVEDLLKKIPGLNVGSNGTIKVGNQEIEKLMIDGDDLFEKGYKILSKNMPAYPIEEVEVLKRYSNNRLLKDIEESNKVALNLKLKEDAKRIWFGNAELSIGNDSFYQLKGNLMNFGKKNKYYFLANSNSVGYDTTGDIQQLIKPYRFNEPASIGDNQQVNNSLHLSAGSLNFKRSRTNFNNAELLSLNAIFNPTEKLKIKTLGFFNWDETDFFRNSIDVVNIDNTNFTNTEDYNLRNKKRIAFGKLDVTYNISKTKMLEATTKFNSGNYNDGSNLIFNGNSTIENLKHQNTLFDQKINYTNKFKDKKVFLLTGRFIQEKSPQNYSINQFFYQDLFPDTTNANNVKQQSTNQMQFAGVSAHLLDRKPNGNLLELQFGNEFRKDKLNTEFSILENETILDKPISYQNNTNYTVNDLYLKSKYRYKIGDFGLTGKLNIHQLFNQLDFSNSSESQKPFFANPSIGLDWKINDKNKITSSYSYNTTNAKILDVYNNFVLTGFRSFSAGTSNFNQLDASSISFNYQLGNWSDRFFANTFILYSKNHDFFSTNTDIEQNFTQSRQILIKDREFISINSKLDYYFKFISSNLKLDLGYSKSEFKNIVNNSDLRTITSNNYNYGIELRSGFKGVFNYHIGTKWTTNKIETTIDNAYTNNESFLDLTFVFNDKFDVQLQSERYYFGNIQTTDNTYYFLDIDARYQLIKSKLSLGLTGKNLFNTKTYRTFSISDIGTSTAEYRLLPRHVLLKLEYRF</sequence>
<dbReference type="RefSeq" id="WP_115811424.1">
    <property type="nucleotide sequence ID" value="NZ_QREI01000007.1"/>
</dbReference>
<keyword evidence="5" id="KW-1185">Reference proteome</keyword>
<dbReference type="InterPro" id="IPR008969">
    <property type="entry name" value="CarboxyPept-like_regulatory"/>
</dbReference>
<dbReference type="EMBL" id="QREI01000007">
    <property type="protein sequence ID" value="REE08387.1"/>
    <property type="molecule type" value="Genomic_DNA"/>
</dbReference>
<dbReference type="Gene3D" id="2.40.170.20">
    <property type="entry name" value="TonB-dependent receptor, beta-barrel domain"/>
    <property type="match status" value="1"/>
</dbReference>
<dbReference type="GO" id="GO:0004180">
    <property type="term" value="F:carboxypeptidase activity"/>
    <property type="evidence" value="ECO:0007669"/>
    <property type="project" value="UniProtKB-KW"/>
</dbReference>
<organism evidence="4 5">
    <name type="scientific">Winogradskyella pacifica</name>
    <dbReference type="NCBI Taxonomy" id="664642"/>
    <lineage>
        <taxon>Bacteria</taxon>
        <taxon>Pseudomonadati</taxon>
        <taxon>Bacteroidota</taxon>
        <taxon>Flavobacteriia</taxon>
        <taxon>Flavobacteriales</taxon>
        <taxon>Flavobacteriaceae</taxon>
        <taxon>Winogradskyella</taxon>
    </lineage>
</organism>
<dbReference type="Proteomes" id="UP000256919">
    <property type="component" value="Unassembled WGS sequence"/>
</dbReference>
<evidence type="ECO:0000256" key="2">
    <source>
        <dbReference type="ARBA" id="ARBA00023136"/>
    </source>
</evidence>
<name>A0A3D9LPM6_9FLAO</name>
<evidence type="ECO:0000256" key="3">
    <source>
        <dbReference type="ARBA" id="ARBA00023237"/>
    </source>
</evidence>
<comment type="caution">
    <text evidence="4">The sequence shown here is derived from an EMBL/GenBank/DDBJ whole genome shotgun (WGS) entry which is preliminary data.</text>
</comment>
<dbReference type="Gene3D" id="2.60.40.1120">
    <property type="entry name" value="Carboxypeptidase-like, regulatory domain"/>
    <property type="match status" value="1"/>
</dbReference>
<dbReference type="OrthoDB" id="603275at2"/>
<reference evidence="4 5" key="1">
    <citation type="submission" date="2018-07" db="EMBL/GenBank/DDBJ databases">
        <title>Genomic Encyclopedia of Type Strains, Phase III (KMG-III): the genomes of soil and plant-associated and newly described type strains.</title>
        <authorList>
            <person name="Whitman W."/>
        </authorList>
    </citation>
    <scope>NUCLEOTIDE SEQUENCE [LARGE SCALE GENOMIC DNA]</scope>
    <source>
        <strain evidence="4 5">CECT 7948</strain>
    </source>
</reference>
<evidence type="ECO:0000313" key="4">
    <source>
        <dbReference type="EMBL" id="REE08387.1"/>
    </source>
</evidence>
<evidence type="ECO:0000256" key="1">
    <source>
        <dbReference type="ARBA" id="ARBA00004442"/>
    </source>
</evidence>
<comment type="subcellular location">
    <subcellularLocation>
        <location evidence="1">Cell outer membrane</location>
    </subcellularLocation>
</comment>
<proteinExistence type="predicted"/>
<dbReference type="SUPFAM" id="SSF56935">
    <property type="entry name" value="Porins"/>
    <property type="match status" value="1"/>
</dbReference>
<keyword evidence="3" id="KW-0998">Cell outer membrane</keyword>
<dbReference type="SUPFAM" id="SSF49464">
    <property type="entry name" value="Carboxypeptidase regulatory domain-like"/>
    <property type="match status" value="1"/>
</dbReference>
<dbReference type="InterPro" id="IPR036942">
    <property type="entry name" value="Beta-barrel_TonB_sf"/>
</dbReference>
<dbReference type="GO" id="GO:0009279">
    <property type="term" value="C:cell outer membrane"/>
    <property type="evidence" value="ECO:0007669"/>
    <property type="project" value="UniProtKB-SubCell"/>
</dbReference>
<protein>
    <submittedName>
        <fullName evidence="4">Carboxypeptidase-like protein</fullName>
    </submittedName>
</protein>
<accession>A0A3D9LPM6</accession>
<keyword evidence="4" id="KW-0645">Protease</keyword>
<dbReference type="AlphaFoldDB" id="A0A3D9LPM6"/>
<gene>
    <name evidence="4" type="ORF">DFQ09_10766</name>
</gene>
<keyword evidence="4" id="KW-0378">Hydrolase</keyword>
<keyword evidence="2" id="KW-0472">Membrane</keyword>
<keyword evidence="4" id="KW-0121">Carboxypeptidase</keyword>
<dbReference type="Pfam" id="PF13715">
    <property type="entry name" value="CarbopepD_reg_2"/>
    <property type="match status" value="1"/>
</dbReference>